<name>A0A9P5K000_9AGAM</name>
<dbReference type="Proteomes" id="UP000759537">
    <property type="component" value="Unassembled WGS sequence"/>
</dbReference>
<reference evidence="3" key="1">
    <citation type="submission" date="2019-10" db="EMBL/GenBank/DDBJ databases">
        <authorList>
            <consortium name="DOE Joint Genome Institute"/>
            <person name="Kuo A."/>
            <person name="Miyauchi S."/>
            <person name="Kiss E."/>
            <person name="Drula E."/>
            <person name="Kohler A."/>
            <person name="Sanchez-Garcia M."/>
            <person name="Andreopoulos B."/>
            <person name="Barry K.W."/>
            <person name="Bonito G."/>
            <person name="Buee M."/>
            <person name="Carver A."/>
            <person name="Chen C."/>
            <person name="Cichocki N."/>
            <person name="Clum A."/>
            <person name="Culley D."/>
            <person name="Crous P.W."/>
            <person name="Fauchery L."/>
            <person name="Girlanda M."/>
            <person name="Hayes R."/>
            <person name="Keri Z."/>
            <person name="LaButti K."/>
            <person name="Lipzen A."/>
            <person name="Lombard V."/>
            <person name="Magnuson J."/>
            <person name="Maillard F."/>
            <person name="Morin E."/>
            <person name="Murat C."/>
            <person name="Nolan M."/>
            <person name="Ohm R."/>
            <person name="Pangilinan J."/>
            <person name="Pereira M."/>
            <person name="Perotto S."/>
            <person name="Peter M."/>
            <person name="Riley R."/>
            <person name="Sitrit Y."/>
            <person name="Stielow B."/>
            <person name="Szollosi G."/>
            <person name="Zifcakova L."/>
            <person name="Stursova M."/>
            <person name="Spatafora J.W."/>
            <person name="Tedersoo L."/>
            <person name="Vaario L.-M."/>
            <person name="Yamada A."/>
            <person name="Yan M."/>
            <person name="Wang P."/>
            <person name="Xu J."/>
            <person name="Bruns T."/>
            <person name="Baldrian P."/>
            <person name="Vilgalys R."/>
            <person name="Henrissat B."/>
            <person name="Grigoriev I.V."/>
            <person name="Hibbett D."/>
            <person name="Nagy L.G."/>
            <person name="Martin F.M."/>
        </authorList>
    </citation>
    <scope>NUCLEOTIDE SEQUENCE</scope>
    <source>
        <strain evidence="3">Prilba</strain>
    </source>
</reference>
<dbReference type="AlphaFoldDB" id="A0A9P5K000"/>
<gene>
    <name evidence="3" type="ORF">DFH94DRAFT_684747</name>
    <name evidence="2" type="ORF">DFH94DRAFT_686936</name>
</gene>
<reference evidence="3" key="2">
    <citation type="journal article" date="2020" name="Nat. Commun.">
        <title>Large-scale genome sequencing of mycorrhizal fungi provides insights into the early evolution of symbiotic traits.</title>
        <authorList>
            <person name="Miyauchi S."/>
            <person name="Kiss E."/>
            <person name="Kuo A."/>
            <person name="Drula E."/>
            <person name="Kohler A."/>
            <person name="Sanchez-Garcia M."/>
            <person name="Morin E."/>
            <person name="Andreopoulos B."/>
            <person name="Barry K.W."/>
            <person name="Bonito G."/>
            <person name="Buee M."/>
            <person name="Carver A."/>
            <person name="Chen C."/>
            <person name="Cichocki N."/>
            <person name="Clum A."/>
            <person name="Culley D."/>
            <person name="Crous P.W."/>
            <person name="Fauchery L."/>
            <person name="Girlanda M."/>
            <person name="Hayes R.D."/>
            <person name="Keri Z."/>
            <person name="LaButti K."/>
            <person name="Lipzen A."/>
            <person name="Lombard V."/>
            <person name="Magnuson J."/>
            <person name="Maillard F."/>
            <person name="Murat C."/>
            <person name="Nolan M."/>
            <person name="Ohm R.A."/>
            <person name="Pangilinan J."/>
            <person name="Pereira M.F."/>
            <person name="Perotto S."/>
            <person name="Peter M."/>
            <person name="Pfister S."/>
            <person name="Riley R."/>
            <person name="Sitrit Y."/>
            <person name="Stielow J.B."/>
            <person name="Szollosi G."/>
            <person name="Zifcakova L."/>
            <person name="Stursova M."/>
            <person name="Spatafora J.W."/>
            <person name="Tedersoo L."/>
            <person name="Vaario L.M."/>
            <person name="Yamada A."/>
            <person name="Yan M."/>
            <person name="Wang P."/>
            <person name="Xu J."/>
            <person name="Bruns T."/>
            <person name="Baldrian P."/>
            <person name="Vilgalys R."/>
            <person name="Dunand C."/>
            <person name="Henrissat B."/>
            <person name="Grigoriev I.V."/>
            <person name="Hibbett D."/>
            <person name="Nagy L.G."/>
            <person name="Martin F.M."/>
        </authorList>
    </citation>
    <scope>NUCLEOTIDE SEQUENCE</scope>
    <source>
        <strain evidence="3">Prilba</strain>
    </source>
</reference>
<feature type="compositionally biased region" description="Basic and acidic residues" evidence="1">
    <location>
        <begin position="261"/>
        <end position="270"/>
    </location>
</feature>
<feature type="compositionally biased region" description="Basic and acidic residues" evidence="1">
    <location>
        <begin position="227"/>
        <end position="247"/>
    </location>
</feature>
<evidence type="ECO:0000256" key="1">
    <source>
        <dbReference type="SAM" id="MobiDB-lite"/>
    </source>
</evidence>
<accession>A0A9P5K000</accession>
<evidence type="ECO:0000313" key="4">
    <source>
        <dbReference type="Proteomes" id="UP000759537"/>
    </source>
</evidence>
<dbReference type="EMBL" id="WHVB01000022">
    <property type="protein sequence ID" value="KAF8471584.1"/>
    <property type="molecule type" value="Genomic_DNA"/>
</dbReference>
<sequence>MARSMAQLAEVRHVCVVPYSIKTCTSSQVWGGSLSRERMSAQYPGLWVSKGKEGAPTPDGSQDLLKGLYEINKGKQLKETFRVGLSPSTKERTQTKVNKHTTISRIIAIKWLWRQHASMNKKELMRFIRGREDSRQRHLGLKLRHDARRIQVPMGVSNWGHLQAASPPNSALIRTRAPPRNFNSILTRFSTAEGGALFLPRPALFPTKDTQHAHPTHAPPLRFRSGRGGDRMTKSDQRIREAQRDFGCEPASTKSKQSTLRGREMTREEGPGELARLCVQLPPALA</sequence>
<proteinExistence type="predicted"/>
<comment type="caution">
    <text evidence="3">The sequence shown here is derived from an EMBL/GenBank/DDBJ whole genome shotgun (WGS) entry which is preliminary data.</text>
</comment>
<dbReference type="EMBL" id="WHVB01000100">
    <property type="protein sequence ID" value="KAF8462197.1"/>
    <property type="molecule type" value="Genomic_DNA"/>
</dbReference>
<organism evidence="3 4">
    <name type="scientific">Russula ochroleuca</name>
    <dbReference type="NCBI Taxonomy" id="152965"/>
    <lineage>
        <taxon>Eukaryota</taxon>
        <taxon>Fungi</taxon>
        <taxon>Dikarya</taxon>
        <taxon>Basidiomycota</taxon>
        <taxon>Agaricomycotina</taxon>
        <taxon>Agaricomycetes</taxon>
        <taxon>Russulales</taxon>
        <taxon>Russulaceae</taxon>
        <taxon>Russula</taxon>
    </lineage>
</organism>
<evidence type="ECO:0000313" key="3">
    <source>
        <dbReference type="EMBL" id="KAF8471584.1"/>
    </source>
</evidence>
<evidence type="ECO:0000313" key="2">
    <source>
        <dbReference type="EMBL" id="KAF8462197.1"/>
    </source>
</evidence>
<keyword evidence="4" id="KW-1185">Reference proteome</keyword>
<feature type="region of interest" description="Disordered" evidence="1">
    <location>
        <begin position="207"/>
        <end position="286"/>
    </location>
</feature>
<protein>
    <submittedName>
        <fullName evidence="3">Uncharacterized protein</fullName>
    </submittedName>
</protein>